<feature type="domain" description="AB hydrolase-1" evidence="1">
    <location>
        <begin position="21"/>
        <end position="244"/>
    </location>
</feature>
<dbReference type="InterPro" id="IPR000073">
    <property type="entry name" value="AB_hydrolase_1"/>
</dbReference>
<dbReference type="PRINTS" id="PR00111">
    <property type="entry name" value="ABHYDROLASE"/>
</dbReference>
<evidence type="ECO:0000259" key="1">
    <source>
        <dbReference type="Pfam" id="PF00561"/>
    </source>
</evidence>
<name>A0A160T8Q6_9CHLR</name>
<gene>
    <name evidence="2" type="ORF">CFX0092_A3472</name>
</gene>
<dbReference type="InterPro" id="IPR050266">
    <property type="entry name" value="AB_hydrolase_sf"/>
</dbReference>
<dbReference type="PANTHER" id="PTHR43798:SF33">
    <property type="entry name" value="HYDROLASE, PUTATIVE (AFU_ORTHOLOGUE AFUA_2G14860)-RELATED"/>
    <property type="match status" value="1"/>
</dbReference>
<dbReference type="GO" id="GO:0016020">
    <property type="term" value="C:membrane"/>
    <property type="evidence" value="ECO:0007669"/>
    <property type="project" value="TreeGrafter"/>
</dbReference>
<protein>
    <submittedName>
        <fullName evidence="2">Alpha/beta hydrolase family protein</fullName>
    </submittedName>
</protein>
<sequence>MTTARVNGIALHYQEAGTGEPLLLLHGLGSRSDDWEMQLPAFAGRYRVIAPDLRGHGRSAKPPGPYSVPMMAADVLGLLDHLNVTAAHVVGLSMGGMIAFQLAVDCPARVRSLTIVNSGPALVARTVGEWLRVQQRLLLARFSGPTRTGHFLSRRLFPKPEQEALRAQFIERWSANDPAAYLASLRALVGWSVLERVGEITCPVLVISGDRDYTPVETKRAYTALIPRARLVIVEDSGHATPIDQAERFNASVLEFLSGS</sequence>
<keyword evidence="2" id="KW-0378">Hydrolase</keyword>
<organism evidence="2 3">
    <name type="scientific">Candidatus Promineifilum breve</name>
    <dbReference type="NCBI Taxonomy" id="1806508"/>
    <lineage>
        <taxon>Bacteria</taxon>
        <taxon>Bacillati</taxon>
        <taxon>Chloroflexota</taxon>
        <taxon>Ardenticatenia</taxon>
        <taxon>Candidatus Promineifilales</taxon>
        <taxon>Candidatus Promineifilaceae</taxon>
        <taxon>Candidatus Promineifilum</taxon>
    </lineage>
</organism>
<accession>A0A160T8Q6</accession>
<dbReference type="SUPFAM" id="SSF53474">
    <property type="entry name" value="alpha/beta-Hydrolases"/>
    <property type="match status" value="1"/>
</dbReference>
<dbReference type="PANTHER" id="PTHR43798">
    <property type="entry name" value="MONOACYLGLYCEROL LIPASE"/>
    <property type="match status" value="1"/>
</dbReference>
<reference evidence="2" key="1">
    <citation type="submission" date="2016-01" db="EMBL/GenBank/DDBJ databases">
        <authorList>
            <person name="Mcilroy J.S."/>
            <person name="Karst M S."/>
            <person name="Albertsen M."/>
        </authorList>
    </citation>
    <scope>NUCLEOTIDE SEQUENCE</scope>
    <source>
        <strain evidence="2">Cfx-K</strain>
    </source>
</reference>
<dbReference type="InterPro" id="IPR029058">
    <property type="entry name" value="AB_hydrolase_fold"/>
</dbReference>
<dbReference type="AlphaFoldDB" id="A0A160T8Q6"/>
<dbReference type="GO" id="GO:0016787">
    <property type="term" value="F:hydrolase activity"/>
    <property type="evidence" value="ECO:0007669"/>
    <property type="project" value="UniProtKB-KW"/>
</dbReference>
<dbReference type="Gene3D" id="3.40.50.1820">
    <property type="entry name" value="alpha/beta hydrolase"/>
    <property type="match status" value="1"/>
</dbReference>
<dbReference type="OrthoDB" id="252464at2"/>
<dbReference type="KEGG" id="pbf:CFX0092_A3472"/>
<keyword evidence="3" id="KW-1185">Reference proteome</keyword>
<dbReference type="EMBL" id="LN890655">
    <property type="protein sequence ID" value="CUS05350.2"/>
    <property type="molecule type" value="Genomic_DNA"/>
</dbReference>
<proteinExistence type="predicted"/>
<evidence type="ECO:0000313" key="2">
    <source>
        <dbReference type="EMBL" id="CUS05350.2"/>
    </source>
</evidence>
<dbReference type="Proteomes" id="UP000215027">
    <property type="component" value="Chromosome I"/>
</dbReference>
<dbReference type="RefSeq" id="WP_095044578.1">
    <property type="nucleotide sequence ID" value="NZ_LN890655.1"/>
</dbReference>
<evidence type="ECO:0000313" key="3">
    <source>
        <dbReference type="Proteomes" id="UP000215027"/>
    </source>
</evidence>
<dbReference type="Pfam" id="PF00561">
    <property type="entry name" value="Abhydrolase_1"/>
    <property type="match status" value="1"/>
</dbReference>